<keyword evidence="3" id="KW-0804">Transcription</keyword>
<dbReference type="InterPro" id="IPR001647">
    <property type="entry name" value="HTH_TetR"/>
</dbReference>
<dbReference type="Pfam" id="PF02909">
    <property type="entry name" value="TetR_C_1"/>
    <property type="match status" value="1"/>
</dbReference>
<keyword evidence="1" id="KW-0805">Transcription regulation</keyword>
<keyword evidence="7" id="KW-1185">Reference proteome</keyword>
<dbReference type="PANTHER" id="PTHR30055">
    <property type="entry name" value="HTH-TYPE TRANSCRIPTIONAL REGULATOR RUTR"/>
    <property type="match status" value="1"/>
</dbReference>
<name>A0ABZ0LVF5_9ACTN</name>
<feature type="DNA-binding region" description="H-T-H motif" evidence="4">
    <location>
        <begin position="60"/>
        <end position="79"/>
    </location>
</feature>
<keyword evidence="2 4" id="KW-0238">DNA-binding</keyword>
<dbReference type="PANTHER" id="PTHR30055:SF151">
    <property type="entry name" value="TRANSCRIPTIONAL REGULATORY PROTEIN"/>
    <property type="match status" value="1"/>
</dbReference>
<dbReference type="Proteomes" id="UP001301731">
    <property type="component" value="Chromosome"/>
</dbReference>
<dbReference type="RefSeq" id="WP_318105343.1">
    <property type="nucleotide sequence ID" value="NZ_CP137573.1"/>
</dbReference>
<dbReference type="InterPro" id="IPR004111">
    <property type="entry name" value="Repressor_TetR_C"/>
</dbReference>
<evidence type="ECO:0000256" key="4">
    <source>
        <dbReference type="PROSITE-ProRule" id="PRU00335"/>
    </source>
</evidence>
<dbReference type="InterPro" id="IPR050109">
    <property type="entry name" value="HTH-type_TetR-like_transc_reg"/>
</dbReference>
<dbReference type="SUPFAM" id="SSF48498">
    <property type="entry name" value="Tetracyclin repressor-like, C-terminal domain"/>
    <property type="match status" value="1"/>
</dbReference>
<reference evidence="6 7" key="1">
    <citation type="submission" date="2023-10" db="EMBL/GenBank/DDBJ databases">
        <title>The genome sequence of Streptomyces sp. HUAS YS2.</title>
        <authorList>
            <person name="Mo P."/>
        </authorList>
    </citation>
    <scope>NUCLEOTIDE SEQUENCE [LARGE SCALE GENOMIC DNA]</scope>
    <source>
        <strain evidence="6 7">HUAS YS2</strain>
    </source>
</reference>
<dbReference type="EMBL" id="CP137573">
    <property type="protein sequence ID" value="WOX23498.1"/>
    <property type="molecule type" value="Genomic_DNA"/>
</dbReference>
<evidence type="ECO:0000313" key="6">
    <source>
        <dbReference type="EMBL" id="WOX23498.1"/>
    </source>
</evidence>
<dbReference type="Gene3D" id="1.10.357.10">
    <property type="entry name" value="Tetracycline Repressor, domain 2"/>
    <property type="match status" value="1"/>
</dbReference>
<dbReference type="Gene3D" id="1.10.10.60">
    <property type="entry name" value="Homeodomain-like"/>
    <property type="match status" value="1"/>
</dbReference>
<dbReference type="InterPro" id="IPR009057">
    <property type="entry name" value="Homeodomain-like_sf"/>
</dbReference>
<dbReference type="SUPFAM" id="SSF46689">
    <property type="entry name" value="Homeodomain-like"/>
    <property type="match status" value="1"/>
</dbReference>
<protein>
    <submittedName>
        <fullName evidence="6">TetR/AcrR family transcriptional regulator</fullName>
    </submittedName>
</protein>
<evidence type="ECO:0000256" key="3">
    <source>
        <dbReference type="ARBA" id="ARBA00023163"/>
    </source>
</evidence>
<evidence type="ECO:0000256" key="1">
    <source>
        <dbReference type="ARBA" id="ARBA00023015"/>
    </source>
</evidence>
<gene>
    <name evidence="6" type="ORF">R2D22_19780</name>
</gene>
<evidence type="ECO:0000256" key="2">
    <source>
        <dbReference type="ARBA" id="ARBA00023125"/>
    </source>
</evidence>
<dbReference type="Pfam" id="PF00440">
    <property type="entry name" value="TetR_N"/>
    <property type="match status" value="1"/>
</dbReference>
<evidence type="ECO:0000313" key="7">
    <source>
        <dbReference type="Proteomes" id="UP001301731"/>
    </source>
</evidence>
<feature type="domain" description="HTH tetR-type" evidence="5">
    <location>
        <begin position="37"/>
        <end position="97"/>
    </location>
</feature>
<dbReference type="PROSITE" id="PS50977">
    <property type="entry name" value="HTH_TETR_2"/>
    <property type="match status" value="1"/>
</dbReference>
<accession>A0ABZ0LVF5</accession>
<dbReference type="InterPro" id="IPR036271">
    <property type="entry name" value="Tet_transcr_reg_TetR-rel_C_sf"/>
</dbReference>
<proteinExistence type="predicted"/>
<sequence length="257" mass="27711">MPDANRTEGSKSTNELSAVADLLWRADADRAEQARPRLGVDLIVRTAVAVADAEGLDGLSMQRVASELGCTAMALYRHVASKDQLIAAMTDAATGRPPATSSPDTTWRTEVESWVQALWGVYLGHPWMLQAKTLSAPVGPNELAWLEALLAPLHRAGLDHGELIPLATFVSSAVRDLARVATELDPAKAAAYGQVLAERLDPDRFPTLCSLLGTEGLDDEEDGDVTPIVRHGMQCLLDGIETRLASPDVRRKEARDE</sequence>
<evidence type="ECO:0000259" key="5">
    <source>
        <dbReference type="PROSITE" id="PS50977"/>
    </source>
</evidence>
<organism evidence="6 7">
    <name type="scientific">Streptomyces solicathayae</name>
    <dbReference type="NCBI Taxonomy" id="3081768"/>
    <lineage>
        <taxon>Bacteria</taxon>
        <taxon>Bacillati</taxon>
        <taxon>Actinomycetota</taxon>
        <taxon>Actinomycetes</taxon>
        <taxon>Kitasatosporales</taxon>
        <taxon>Streptomycetaceae</taxon>
        <taxon>Streptomyces</taxon>
    </lineage>
</organism>